<name>A0AAJ1NDB2_9BACI</name>
<reference evidence="2" key="1">
    <citation type="submission" date="2023-03" db="EMBL/GenBank/DDBJ databases">
        <title>Genetic diversity of Bacillus cereus sensu lato isolates from Slovenia.</title>
        <authorList>
            <person name="Abdelli M."/>
        </authorList>
    </citation>
    <scope>NUCLEOTIDE SEQUENCE</scope>
    <source>
        <strain evidence="2">SIBC39</strain>
    </source>
</reference>
<evidence type="ECO:0000313" key="2">
    <source>
        <dbReference type="EMBL" id="MDG0954211.1"/>
    </source>
</evidence>
<gene>
    <name evidence="2" type="ORF">P6U19_16590</name>
</gene>
<proteinExistence type="predicted"/>
<accession>A0AAJ1NDB2</accession>
<dbReference type="SUPFAM" id="SSF50475">
    <property type="entry name" value="FMN-binding split barrel"/>
    <property type="match status" value="2"/>
</dbReference>
<dbReference type="PANTHER" id="PTHR42815">
    <property type="entry name" value="FAD-BINDING, PUTATIVE (AFU_ORTHOLOGUE AFUA_6G07600)-RELATED"/>
    <property type="match status" value="1"/>
</dbReference>
<feature type="domain" description="Pyridoxamine 5'-phosphate oxidase N-terminal" evidence="1">
    <location>
        <begin position="32"/>
        <end position="142"/>
    </location>
</feature>
<dbReference type="PANTHER" id="PTHR42815:SF2">
    <property type="entry name" value="FAD-BINDING, PUTATIVE (AFU_ORTHOLOGUE AFUA_6G07600)-RELATED"/>
    <property type="match status" value="1"/>
</dbReference>
<dbReference type="InterPro" id="IPR011576">
    <property type="entry name" value="Pyridox_Oxase_N"/>
</dbReference>
<organism evidence="2 3">
    <name type="scientific">Bacillus paranthracis</name>
    <dbReference type="NCBI Taxonomy" id="2026186"/>
    <lineage>
        <taxon>Bacteria</taxon>
        <taxon>Bacillati</taxon>
        <taxon>Bacillota</taxon>
        <taxon>Bacilli</taxon>
        <taxon>Bacillales</taxon>
        <taxon>Bacillaceae</taxon>
        <taxon>Bacillus</taxon>
        <taxon>Bacillus cereus group</taxon>
    </lineage>
</organism>
<dbReference type="Proteomes" id="UP001216801">
    <property type="component" value="Unassembled WGS sequence"/>
</dbReference>
<evidence type="ECO:0000259" key="1">
    <source>
        <dbReference type="Pfam" id="PF01243"/>
    </source>
</evidence>
<evidence type="ECO:0000313" key="3">
    <source>
        <dbReference type="Proteomes" id="UP001216801"/>
    </source>
</evidence>
<dbReference type="InterPro" id="IPR012349">
    <property type="entry name" value="Split_barrel_FMN-bd"/>
</dbReference>
<sequence length="303" mass="34416">MEVFHSGERTVHNILGIQKIAKSASTMIQSKMTRKFMKFLNGQNSFMISSMDQNGRVWSSFLAGNPGMIQATEADIVKINTKINEHDPLFSNISQNKEVGILVIDFASRIRVRINGEISVVYPDGKFEIKIEQVFGNCPKYIQARRFKYKAVEGIVNTEFHPCNTLSKNQQNWISESDTFIIASSSSEGKMDISHRGGMPGFVYVMNEKTIMFPDYSGNMLFNTLGNIVQNPNVGLLFFDFNNGDTLQITGEASIIWNIDKDIFSKFPGAQRLVQLQIIEVLETSCYESYEWEFLNYSTFNPQ</sequence>
<feature type="domain" description="Pyridoxamine 5'-phosphate oxidase N-terminal" evidence="1">
    <location>
        <begin position="168"/>
        <end position="267"/>
    </location>
</feature>
<dbReference type="Gene3D" id="2.30.110.10">
    <property type="entry name" value="Electron Transport, Fmn-binding Protein, Chain A"/>
    <property type="match status" value="2"/>
</dbReference>
<comment type="caution">
    <text evidence="2">The sequence shown here is derived from an EMBL/GenBank/DDBJ whole genome shotgun (WGS) entry which is preliminary data.</text>
</comment>
<dbReference type="RefSeq" id="WP_277616615.1">
    <property type="nucleotide sequence ID" value="NZ_JARPRP010000010.1"/>
</dbReference>
<protein>
    <submittedName>
        <fullName evidence="2">Pyridoxamine 5'-phosphate oxidase family protein</fullName>
    </submittedName>
</protein>
<dbReference type="EMBL" id="JARPRR010000011">
    <property type="protein sequence ID" value="MDG0954211.1"/>
    <property type="molecule type" value="Genomic_DNA"/>
</dbReference>
<dbReference type="Pfam" id="PF01243">
    <property type="entry name" value="PNPOx_N"/>
    <property type="match status" value="2"/>
</dbReference>
<dbReference type="AlphaFoldDB" id="A0AAJ1NDB2"/>